<evidence type="ECO:0000313" key="8">
    <source>
        <dbReference type="EMBL" id="AMW98782.1"/>
    </source>
</evidence>
<feature type="transmembrane region" description="Helical" evidence="7">
    <location>
        <begin position="46"/>
        <end position="71"/>
    </location>
</feature>
<feature type="transmembrane region" description="Helical" evidence="7">
    <location>
        <begin position="360"/>
        <end position="382"/>
    </location>
</feature>
<proteinExistence type="predicted"/>
<feature type="transmembrane region" description="Helical" evidence="7">
    <location>
        <begin position="296"/>
        <end position="315"/>
    </location>
</feature>
<feature type="transmembrane region" description="Helical" evidence="7">
    <location>
        <begin position="107"/>
        <end position="127"/>
    </location>
</feature>
<feature type="transmembrane region" description="Helical" evidence="7">
    <location>
        <begin position="174"/>
        <end position="195"/>
    </location>
</feature>
<feature type="transmembrane region" description="Helical" evidence="7">
    <location>
        <begin position="78"/>
        <end position="101"/>
    </location>
</feature>
<dbReference type="Pfam" id="PF07690">
    <property type="entry name" value="MFS_1"/>
    <property type="match status" value="1"/>
</dbReference>
<gene>
    <name evidence="8" type="ORF">ATY39_04565</name>
</gene>
<dbReference type="AlphaFoldDB" id="A0A143HAP7"/>
<reference evidence="9" key="2">
    <citation type="submission" date="2016-03" db="EMBL/GenBank/DDBJ databases">
        <authorList>
            <person name="Seldin L."/>
        </authorList>
    </citation>
    <scope>NUCLEOTIDE SEQUENCE [LARGE SCALE GENOMIC DNA]</scope>
    <source>
        <strain evidence="9">PP9</strain>
    </source>
</reference>
<name>A0A143HAP7_9BACL</name>
<dbReference type="PANTHER" id="PTHR43266">
    <property type="entry name" value="MACROLIDE-EFFLUX PROTEIN"/>
    <property type="match status" value="1"/>
</dbReference>
<feature type="transmembrane region" description="Helical" evidence="7">
    <location>
        <begin position="227"/>
        <end position="252"/>
    </location>
</feature>
<dbReference type="PANTHER" id="PTHR43266:SF9">
    <property type="entry name" value="PERMEASE, MAJOR FACILITATOR SUPERFAMILY-RELATED"/>
    <property type="match status" value="1"/>
</dbReference>
<feature type="transmembrane region" description="Helical" evidence="7">
    <location>
        <begin position="388"/>
        <end position="407"/>
    </location>
</feature>
<dbReference type="Gene3D" id="1.20.1250.20">
    <property type="entry name" value="MFS general substrate transporter like domains"/>
    <property type="match status" value="1"/>
</dbReference>
<dbReference type="EMBL" id="CP014806">
    <property type="protein sequence ID" value="AMW98782.1"/>
    <property type="molecule type" value="Genomic_DNA"/>
</dbReference>
<dbReference type="InterPro" id="IPR036259">
    <property type="entry name" value="MFS_trans_sf"/>
</dbReference>
<dbReference type="Proteomes" id="UP000076021">
    <property type="component" value="Chromosome"/>
</dbReference>
<dbReference type="GO" id="GO:0022857">
    <property type="term" value="F:transmembrane transporter activity"/>
    <property type="evidence" value="ECO:0007669"/>
    <property type="project" value="InterPro"/>
</dbReference>
<feature type="transmembrane region" description="Helical" evidence="7">
    <location>
        <begin position="148"/>
        <end position="168"/>
    </location>
</feature>
<keyword evidence="4 7" id="KW-0812">Transmembrane</keyword>
<evidence type="ECO:0000256" key="5">
    <source>
        <dbReference type="ARBA" id="ARBA00022989"/>
    </source>
</evidence>
<evidence type="ECO:0000256" key="2">
    <source>
        <dbReference type="ARBA" id="ARBA00022448"/>
    </source>
</evidence>
<dbReference type="CDD" id="cd06173">
    <property type="entry name" value="MFS_MefA_like"/>
    <property type="match status" value="1"/>
</dbReference>
<reference evidence="8 9" key="1">
    <citation type="journal article" date="2016" name="Genome Announc.">
        <title>Whole-Genome Sequence of Rummeliibacillus stabekisii Strain PP9 Isolated from Antarctic Soil.</title>
        <authorList>
            <person name="da Mota F.F."/>
            <person name="Vollu R.E."/>
            <person name="Jurelevicius D."/>
            <person name="Seldin L."/>
        </authorList>
    </citation>
    <scope>NUCLEOTIDE SEQUENCE [LARGE SCALE GENOMIC DNA]</scope>
    <source>
        <strain evidence="8 9">PP9</strain>
    </source>
</reference>
<protein>
    <submittedName>
        <fullName evidence="8">Permease</fullName>
    </submittedName>
</protein>
<dbReference type="InterPro" id="IPR011701">
    <property type="entry name" value="MFS"/>
</dbReference>
<dbReference type="GO" id="GO:0005886">
    <property type="term" value="C:plasma membrane"/>
    <property type="evidence" value="ECO:0007669"/>
    <property type="project" value="UniProtKB-SubCell"/>
</dbReference>
<evidence type="ECO:0000256" key="4">
    <source>
        <dbReference type="ARBA" id="ARBA00022692"/>
    </source>
</evidence>
<keyword evidence="6 7" id="KW-0472">Membrane</keyword>
<dbReference type="STRING" id="241244.ATY39_04565"/>
<feature type="transmembrane region" description="Helical" evidence="7">
    <location>
        <begin position="264"/>
        <end position="284"/>
    </location>
</feature>
<sequence length="432" mass="46925">MNDSLKFKRATYHLWTFTASKLISTFGAQVYAFAISFYILKMTGSASSFAANLICNILPRTLIGPFAGYIADTYSRKVIVIAAQLVSTVAIFGLLLYSLFYTLSLPAIYITTVILSIASTFSSVGFTSSITGLVDEKRIQKAMSLNQMAASMAAVASPAIGGVLYGAVSIPFFLAIYGVASLLGAIIESTMNFSLFANRNVEKSTVAKESMFASIKDGISYIRLQPILMAIIWTALLINFFMGALQVGYSFLLIEKLKIISSHFGFIEGAMAAGMLFISGYLAARKEFQSPLIISKRGIAGLGILMSLVTLPLLVPLPYGGMFAFYASLSLLNGALLPLINTPLQVLMMKLIDDDYKGRVFSVLETMAMALMPASMILFGFLYDVLPAPWILFGSSFLLILTVSILMRPSVIRNATTFDQKPVNEQTNRAIS</sequence>
<dbReference type="KEGG" id="rst:ATY39_04565"/>
<dbReference type="SUPFAM" id="SSF103473">
    <property type="entry name" value="MFS general substrate transporter"/>
    <property type="match status" value="1"/>
</dbReference>
<evidence type="ECO:0000256" key="6">
    <source>
        <dbReference type="ARBA" id="ARBA00023136"/>
    </source>
</evidence>
<feature type="transmembrane region" description="Helical" evidence="7">
    <location>
        <begin position="321"/>
        <end position="340"/>
    </location>
</feature>
<keyword evidence="9" id="KW-1185">Reference proteome</keyword>
<accession>A0A143HAP7</accession>
<keyword evidence="2" id="KW-0813">Transport</keyword>
<keyword evidence="5 7" id="KW-1133">Transmembrane helix</keyword>
<evidence type="ECO:0000256" key="1">
    <source>
        <dbReference type="ARBA" id="ARBA00004651"/>
    </source>
</evidence>
<comment type="subcellular location">
    <subcellularLocation>
        <location evidence="1">Cell membrane</location>
        <topology evidence="1">Multi-pass membrane protein</topology>
    </subcellularLocation>
</comment>
<dbReference type="RefSeq" id="WP_066786474.1">
    <property type="nucleotide sequence ID" value="NZ_CP014806.1"/>
</dbReference>
<evidence type="ECO:0000313" key="9">
    <source>
        <dbReference type="Proteomes" id="UP000076021"/>
    </source>
</evidence>
<keyword evidence="3" id="KW-1003">Cell membrane</keyword>
<evidence type="ECO:0000256" key="3">
    <source>
        <dbReference type="ARBA" id="ARBA00022475"/>
    </source>
</evidence>
<evidence type="ECO:0000256" key="7">
    <source>
        <dbReference type="SAM" id="Phobius"/>
    </source>
</evidence>
<dbReference type="OrthoDB" id="9775268at2"/>
<organism evidence="8 9">
    <name type="scientific">Rummeliibacillus stabekisii</name>
    <dbReference type="NCBI Taxonomy" id="241244"/>
    <lineage>
        <taxon>Bacteria</taxon>
        <taxon>Bacillati</taxon>
        <taxon>Bacillota</taxon>
        <taxon>Bacilli</taxon>
        <taxon>Bacillales</taxon>
        <taxon>Caryophanaceae</taxon>
        <taxon>Rummeliibacillus</taxon>
    </lineage>
</organism>
<feature type="transmembrane region" description="Helical" evidence="7">
    <location>
        <begin position="12"/>
        <end position="40"/>
    </location>
</feature>